<evidence type="ECO:0000313" key="2">
    <source>
        <dbReference type="EMBL" id="KKK51071.1"/>
    </source>
</evidence>
<comment type="caution">
    <text evidence="2">The sequence shown here is derived from an EMBL/GenBank/DDBJ whole genome shotgun (WGS) entry which is preliminary data.</text>
</comment>
<accession>A0A0F8YSU2</accession>
<organism evidence="2">
    <name type="scientific">marine sediment metagenome</name>
    <dbReference type="NCBI Taxonomy" id="412755"/>
    <lineage>
        <taxon>unclassified sequences</taxon>
        <taxon>metagenomes</taxon>
        <taxon>ecological metagenomes</taxon>
    </lineage>
</organism>
<protein>
    <submittedName>
        <fullName evidence="2">Uncharacterized protein</fullName>
    </submittedName>
</protein>
<sequence length="30" mass="3309">KSEMVSTQADAPDSTRAPAVDWKNMEEENA</sequence>
<gene>
    <name evidence="2" type="ORF">LCGC14_3118670</name>
</gene>
<evidence type="ECO:0000256" key="1">
    <source>
        <dbReference type="SAM" id="MobiDB-lite"/>
    </source>
</evidence>
<dbReference type="EMBL" id="LAZR01067696">
    <property type="protein sequence ID" value="KKK51071.1"/>
    <property type="molecule type" value="Genomic_DNA"/>
</dbReference>
<feature type="region of interest" description="Disordered" evidence="1">
    <location>
        <begin position="1"/>
        <end position="30"/>
    </location>
</feature>
<dbReference type="AlphaFoldDB" id="A0A0F8YSU2"/>
<name>A0A0F8YSU2_9ZZZZ</name>
<proteinExistence type="predicted"/>
<reference evidence="2" key="1">
    <citation type="journal article" date="2015" name="Nature">
        <title>Complex archaea that bridge the gap between prokaryotes and eukaryotes.</title>
        <authorList>
            <person name="Spang A."/>
            <person name="Saw J.H."/>
            <person name="Jorgensen S.L."/>
            <person name="Zaremba-Niedzwiedzka K."/>
            <person name="Martijn J."/>
            <person name="Lind A.E."/>
            <person name="van Eijk R."/>
            <person name="Schleper C."/>
            <person name="Guy L."/>
            <person name="Ettema T.J."/>
        </authorList>
    </citation>
    <scope>NUCLEOTIDE SEQUENCE</scope>
</reference>
<feature type="non-terminal residue" evidence="2">
    <location>
        <position position="1"/>
    </location>
</feature>